<protein>
    <submittedName>
        <fullName evidence="3">4-phosphopantetheinyl transferase</fullName>
    </submittedName>
</protein>
<dbReference type="EMBL" id="QEWP01000001">
    <property type="protein sequence ID" value="PWE01272.1"/>
    <property type="molecule type" value="Genomic_DNA"/>
</dbReference>
<comment type="caution">
    <text evidence="3">The sequence shown here is derived from an EMBL/GenBank/DDBJ whole genome shotgun (WGS) entry which is preliminary data.</text>
</comment>
<evidence type="ECO:0000313" key="4">
    <source>
        <dbReference type="Proteomes" id="UP000244956"/>
    </source>
</evidence>
<dbReference type="Proteomes" id="UP000244956">
    <property type="component" value="Unassembled WGS sequence"/>
</dbReference>
<evidence type="ECO:0000256" key="1">
    <source>
        <dbReference type="ARBA" id="ARBA00022679"/>
    </source>
</evidence>
<dbReference type="Gene3D" id="3.90.470.20">
    <property type="entry name" value="4'-phosphopantetheinyl transferase domain"/>
    <property type="match status" value="1"/>
</dbReference>
<reference evidence="3 4" key="1">
    <citation type="submission" date="2018-05" db="EMBL/GenBank/DDBJ databases">
        <title>Marinilabilia rubrum sp. nov., isolated from saltern sediment.</title>
        <authorList>
            <person name="Zhang R."/>
        </authorList>
    </citation>
    <scope>NUCLEOTIDE SEQUENCE [LARGE SCALE GENOMIC DNA]</scope>
    <source>
        <strain evidence="3 4">WTE16</strain>
    </source>
</reference>
<proteinExistence type="predicted"/>
<dbReference type="InterPro" id="IPR037143">
    <property type="entry name" value="4-PPantetheinyl_Trfase_dom_sf"/>
</dbReference>
<dbReference type="GO" id="GO:0008897">
    <property type="term" value="F:holo-[acyl-carrier-protein] synthase activity"/>
    <property type="evidence" value="ECO:0007669"/>
    <property type="project" value="InterPro"/>
</dbReference>
<dbReference type="AlphaFoldDB" id="A0A2U2BDX5"/>
<keyword evidence="1 3" id="KW-0808">Transferase</keyword>
<evidence type="ECO:0000259" key="2">
    <source>
        <dbReference type="Pfam" id="PF01648"/>
    </source>
</evidence>
<organism evidence="3 4">
    <name type="scientific">Marinilabilia rubra</name>
    <dbReference type="NCBI Taxonomy" id="2162893"/>
    <lineage>
        <taxon>Bacteria</taxon>
        <taxon>Pseudomonadati</taxon>
        <taxon>Bacteroidota</taxon>
        <taxon>Bacteroidia</taxon>
        <taxon>Marinilabiliales</taxon>
        <taxon>Marinilabiliaceae</taxon>
        <taxon>Marinilabilia</taxon>
    </lineage>
</organism>
<dbReference type="RefSeq" id="WP_109262726.1">
    <property type="nucleotide sequence ID" value="NZ_QEWP01000001.1"/>
</dbReference>
<accession>A0A2U2BDX5</accession>
<name>A0A2U2BDX5_9BACT</name>
<evidence type="ECO:0000313" key="3">
    <source>
        <dbReference type="EMBL" id="PWE01272.1"/>
    </source>
</evidence>
<feature type="domain" description="4'-phosphopantetheinyl transferase" evidence="2">
    <location>
        <begin position="108"/>
        <end position="162"/>
    </location>
</feature>
<dbReference type="SUPFAM" id="SSF56214">
    <property type="entry name" value="4'-phosphopantetheinyl transferase"/>
    <property type="match status" value="2"/>
</dbReference>
<dbReference type="OrthoDB" id="1190494at2"/>
<gene>
    <name evidence="3" type="ORF">DDZ16_01955</name>
</gene>
<sequence length="211" mass="24563">MPLLFKKQVSQSTRIAVWAIHEEEEKLLQLLPPLKTAEKELLKKISFKPRRLEWLASRVLIYQMTGVYPETGYFENGQPFIVRHREHVSISHTKGYAAVSVSCDSTPGIDIEFPSPRITKVAGRFLNQKKETFLRPELKEKQLGLIWCAKEAIFKKAGQPGLIFKDQIITTPFFPENDEGSFEAKLYLKEVEYDIKLKYYCTDDFYLVWLL</sequence>
<dbReference type="InterPro" id="IPR008278">
    <property type="entry name" value="4-PPantetheinyl_Trfase_dom"/>
</dbReference>
<keyword evidence="4" id="KW-1185">Reference proteome</keyword>
<dbReference type="GO" id="GO:0000287">
    <property type="term" value="F:magnesium ion binding"/>
    <property type="evidence" value="ECO:0007669"/>
    <property type="project" value="InterPro"/>
</dbReference>
<dbReference type="Pfam" id="PF01648">
    <property type="entry name" value="ACPS"/>
    <property type="match status" value="1"/>
</dbReference>